<dbReference type="EMBL" id="VWPK01000046">
    <property type="protein sequence ID" value="KAA5609629.1"/>
    <property type="molecule type" value="Genomic_DNA"/>
</dbReference>
<gene>
    <name evidence="1" type="ORF">F1189_22975</name>
</gene>
<accession>A0A5M6INZ4</accession>
<name>A0A5M6INZ4_9PROT</name>
<sequence>MPEQQAPLLAPGAGDRGRCLTCRHFTPIDNGCVRNGTVTDAAGNERPMMYVYPAMRARCWEARDGQ</sequence>
<evidence type="ECO:0000313" key="1">
    <source>
        <dbReference type="EMBL" id="KAA5609629.1"/>
    </source>
</evidence>
<dbReference type="Proteomes" id="UP000325255">
    <property type="component" value="Unassembled WGS sequence"/>
</dbReference>
<protein>
    <submittedName>
        <fullName evidence="1">Uncharacterized protein</fullName>
    </submittedName>
</protein>
<evidence type="ECO:0000313" key="2">
    <source>
        <dbReference type="Proteomes" id="UP000325255"/>
    </source>
</evidence>
<organism evidence="1 2">
    <name type="scientific">Rhodovastum atsumiense</name>
    <dbReference type="NCBI Taxonomy" id="504468"/>
    <lineage>
        <taxon>Bacteria</taxon>
        <taxon>Pseudomonadati</taxon>
        <taxon>Pseudomonadota</taxon>
        <taxon>Alphaproteobacteria</taxon>
        <taxon>Acetobacterales</taxon>
        <taxon>Acetobacteraceae</taxon>
        <taxon>Rhodovastum</taxon>
    </lineage>
</organism>
<comment type="caution">
    <text evidence="1">The sequence shown here is derived from an EMBL/GenBank/DDBJ whole genome shotgun (WGS) entry which is preliminary data.</text>
</comment>
<dbReference type="RefSeq" id="WP_150043224.1">
    <property type="nucleotide sequence ID" value="NZ_OW485608.1"/>
</dbReference>
<reference evidence="1 2" key="1">
    <citation type="submission" date="2019-09" db="EMBL/GenBank/DDBJ databases">
        <title>Genome sequence of Rhodovastum atsumiense, a diverse member of the Acetobacteraceae family of non-sulfur purple photosynthetic bacteria.</title>
        <authorList>
            <person name="Meyer T."/>
            <person name="Kyndt J."/>
        </authorList>
    </citation>
    <scope>NUCLEOTIDE SEQUENCE [LARGE SCALE GENOMIC DNA]</scope>
    <source>
        <strain evidence="1 2">DSM 21279</strain>
    </source>
</reference>
<keyword evidence="2" id="KW-1185">Reference proteome</keyword>
<proteinExistence type="predicted"/>
<dbReference type="AlphaFoldDB" id="A0A5M6INZ4"/>